<organism evidence="11 12">
    <name type="scientific">Phlebotomus papatasi</name>
    <name type="common">Sandfly</name>
    <dbReference type="NCBI Taxonomy" id="29031"/>
    <lineage>
        <taxon>Eukaryota</taxon>
        <taxon>Metazoa</taxon>
        <taxon>Ecdysozoa</taxon>
        <taxon>Arthropoda</taxon>
        <taxon>Hexapoda</taxon>
        <taxon>Insecta</taxon>
        <taxon>Pterygota</taxon>
        <taxon>Neoptera</taxon>
        <taxon>Endopterygota</taxon>
        <taxon>Diptera</taxon>
        <taxon>Nematocera</taxon>
        <taxon>Psychodoidea</taxon>
        <taxon>Psychodidae</taxon>
        <taxon>Phlebotomus</taxon>
        <taxon>Phlebotomus</taxon>
    </lineage>
</organism>
<feature type="compositionally biased region" description="Basic and acidic residues" evidence="9">
    <location>
        <begin position="563"/>
        <end position="572"/>
    </location>
</feature>
<reference evidence="11" key="1">
    <citation type="submission" date="2022-08" db="UniProtKB">
        <authorList>
            <consortium name="EnsemblMetazoa"/>
        </authorList>
    </citation>
    <scope>IDENTIFICATION</scope>
    <source>
        <strain evidence="11">Israel</strain>
    </source>
</reference>
<dbReference type="GO" id="GO:0008270">
    <property type="term" value="F:zinc ion binding"/>
    <property type="evidence" value="ECO:0007669"/>
    <property type="project" value="UniProtKB-KW"/>
</dbReference>
<dbReference type="Proteomes" id="UP000092462">
    <property type="component" value="Unassembled WGS sequence"/>
</dbReference>
<keyword evidence="7" id="KW-0862">Zinc</keyword>
<feature type="region of interest" description="Disordered" evidence="9">
    <location>
        <begin position="1"/>
        <end position="23"/>
    </location>
</feature>
<evidence type="ECO:0000256" key="3">
    <source>
        <dbReference type="ARBA" id="ARBA00017770"/>
    </source>
</evidence>
<feature type="compositionally biased region" description="Polar residues" evidence="9">
    <location>
        <begin position="1"/>
        <end position="10"/>
    </location>
</feature>
<dbReference type="InterPro" id="IPR055065">
    <property type="entry name" value="OB_MCM10"/>
</dbReference>
<dbReference type="GO" id="GO:0003688">
    <property type="term" value="F:DNA replication origin binding"/>
    <property type="evidence" value="ECO:0007669"/>
    <property type="project" value="TreeGrafter"/>
</dbReference>
<dbReference type="AlphaFoldDB" id="A0A1B0DQW3"/>
<dbReference type="GO" id="GO:0006270">
    <property type="term" value="P:DNA replication initiation"/>
    <property type="evidence" value="ECO:0007669"/>
    <property type="project" value="InterPro"/>
</dbReference>
<evidence type="ECO:0000259" key="10">
    <source>
        <dbReference type="SMART" id="SM01280"/>
    </source>
</evidence>
<dbReference type="GO" id="GO:0043596">
    <property type="term" value="C:nuclear replication fork"/>
    <property type="evidence" value="ECO:0007669"/>
    <property type="project" value="TreeGrafter"/>
</dbReference>
<dbReference type="PANTHER" id="PTHR13454">
    <property type="entry name" value="PROTEIN MCM10 HOMOLOG"/>
    <property type="match status" value="1"/>
</dbReference>
<comment type="subcellular location">
    <subcellularLocation>
        <location evidence="1">Nucleus</location>
    </subcellularLocation>
</comment>
<evidence type="ECO:0000313" key="12">
    <source>
        <dbReference type="Proteomes" id="UP000092462"/>
    </source>
</evidence>
<sequence length="917" mass="101251">MSSLEPQIGSQNEDPELDDLEQQLLLICNEDDPTPSTSRTFDFLAEEQPEEQSPDRGKLNKILSDNRAVGVGHDSDSSDDEEIRNFLERKYNEYGRDIHMSMKRREEEKKNRVVELEVAKNMQGCDKLKLTPQLPALGRVSRVPETPGEVPKLNLPGVPKLQRIKEEMAAKKEVSVYTDPVFGMRLVKPLVSGKFLEERMKDKVSVSMFRIRNFVDNLDKSLDWVFAGVIVSKSPVKTSQNGAQYSVWTLTDLKNDIKTCTLLLFKSAHKDLWKTPQGTVVAVLNPNVMERRNDKTEANLSINTAEKVMILGQSKDLGTCRSRKKNGDPCTSIVNLSVCDHCVFHMKREFTNLSRRSELQSATAGRGLNELRNKVLGKNEVFYGGQSFTAIPAKKNAKQVAKDNQRLLSLSEYFGRTASSSSAGNPGQARQEKVRRAEAVAEVNVAQRQKDLERLRILRAESSCGSGPGSVGNPGNDSCAIPGQKLQEKPGRAANLGELNSAQKPKNPDQGKLPKDDSSISGSSLNPQRPVLTNPCDNPGQKIQEKSEKAATLNELNSAQKPKNPDQGKLPKAESSISGNTLASQPSTSGISSVNPTPKLQEKSGKPAVLTEKNLAQKQKDLDRLSVSRAESSSSGSSPTQSTSTSSGNPPETSSGNPQMAIFSSMTPTLSRSSFVVDVESKATLKARAKAAEILKKTPLQKSNPNFIKYRGTESGKKRVLEEMNQELPKAKRQKIEEQAKKDRIQKIMAATTSHMDLVDRREMQETQKYLNTLEKKEALEEKMLSTYKVACKAVACKKCKYLAFSAAPRCLEERHPLKVIDTEKRFFKCGDCGNRTATVHRIPKFSCKNCSSSRWEPTGMIRERIVESTGDKLSIRGDEEKYLGTTTAGNINLLVPDDQLFVIPLILGGLAAVIST</sequence>
<name>A0A1B0DQW3_PHLPP</name>
<evidence type="ECO:0000256" key="1">
    <source>
        <dbReference type="ARBA" id="ARBA00004123"/>
    </source>
</evidence>
<evidence type="ECO:0000256" key="5">
    <source>
        <dbReference type="ARBA" id="ARBA00022723"/>
    </source>
</evidence>
<feature type="compositionally biased region" description="Polar residues" evidence="9">
    <location>
        <begin position="575"/>
        <end position="598"/>
    </location>
</feature>
<evidence type="ECO:0000256" key="6">
    <source>
        <dbReference type="ARBA" id="ARBA00022771"/>
    </source>
</evidence>
<keyword evidence="6" id="KW-0863">Zinc-finger</keyword>
<comment type="similarity">
    <text evidence="2">Belongs to the MCM10 family.</text>
</comment>
<feature type="region of interest" description="Disordered" evidence="9">
    <location>
        <begin position="462"/>
        <end position="662"/>
    </location>
</feature>
<dbReference type="Pfam" id="PF22379">
    <property type="entry name" value="OB_MCM10"/>
    <property type="match status" value="1"/>
</dbReference>
<dbReference type="Pfam" id="PF24863">
    <property type="entry name" value="zf-CCCH_Mcm10"/>
    <property type="match status" value="1"/>
</dbReference>
<evidence type="ECO:0000256" key="7">
    <source>
        <dbReference type="ARBA" id="ARBA00022833"/>
    </source>
</evidence>
<dbReference type="VEuPathDB" id="VectorBase:PPAPM1_008785"/>
<dbReference type="Pfam" id="PF09332">
    <property type="entry name" value="Mcm10"/>
    <property type="match status" value="1"/>
</dbReference>
<dbReference type="EnsemblMetazoa" id="PPAI010946-RA">
    <property type="protein sequence ID" value="PPAI010946-PA"/>
    <property type="gene ID" value="PPAI010946"/>
</dbReference>
<dbReference type="InterPro" id="IPR012340">
    <property type="entry name" value="NA-bd_OB-fold"/>
</dbReference>
<accession>A0A1B0DQW3</accession>
<dbReference type="Gene3D" id="2.40.50.140">
    <property type="entry name" value="Nucleic acid-binding proteins"/>
    <property type="match status" value="1"/>
</dbReference>
<keyword evidence="5" id="KW-0479">Metal-binding</keyword>
<dbReference type="SMART" id="SM01280">
    <property type="entry name" value="Mcm10"/>
    <property type="match status" value="1"/>
</dbReference>
<evidence type="ECO:0000256" key="9">
    <source>
        <dbReference type="SAM" id="MobiDB-lite"/>
    </source>
</evidence>
<dbReference type="FunFam" id="2.40.50.140:FF:000174">
    <property type="entry name" value="DNA replication licensing factor mcm10"/>
    <property type="match status" value="1"/>
</dbReference>
<dbReference type="InterPro" id="IPR015411">
    <property type="entry name" value="Rep_factor_Mcm10_C"/>
</dbReference>
<dbReference type="EMBL" id="AJVK01008770">
    <property type="status" value="NOT_ANNOTATED_CDS"/>
    <property type="molecule type" value="Genomic_DNA"/>
</dbReference>
<evidence type="ECO:0000256" key="2">
    <source>
        <dbReference type="ARBA" id="ARBA00009679"/>
    </source>
</evidence>
<dbReference type="InterPro" id="IPR056791">
    <property type="entry name" value="Znf_Mcm10_C"/>
</dbReference>
<dbReference type="InterPro" id="IPR040184">
    <property type="entry name" value="Mcm10"/>
</dbReference>
<feature type="domain" description="Replication factor Mcm10 C-terminal" evidence="10">
    <location>
        <begin position="583"/>
        <end position="886"/>
    </location>
</feature>
<keyword evidence="4" id="KW-0235">DNA replication</keyword>
<protein>
    <recommendedName>
        <fullName evidence="3">Protein MCM10 homolog</fullName>
    </recommendedName>
</protein>
<evidence type="ECO:0000313" key="11">
    <source>
        <dbReference type="EnsemblMetazoa" id="PPAI010946-PA"/>
    </source>
</evidence>
<keyword evidence="12" id="KW-1185">Reference proteome</keyword>
<keyword evidence="8" id="KW-0539">Nucleus</keyword>
<feature type="compositionally biased region" description="Polar residues" evidence="9">
    <location>
        <begin position="648"/>
        <end position="662"/>
    </location>
</feature>
<proteinExistence type="inferred from homology"/>
<evidence type="ECO:0000256" key="8">
    <source>
        <dbReference type="ARBA" id="ARBA00023242"/>
    </source>
</evidence>
<feature type="region of interest" description="Disordered" evidence="9">
    <location>
        <begin position="46"/>
        <end position="81"/>
    </location>
</feature>
<dbReference type="PANTHER" id="PTHR13454:SF11">
    <property type="entry name" value="PROTEIN MCM10 HOMOLOG"/>
    <property type="match status" value="1"/>
</dbReference>
<dbReference type="GO" id="GO:0003697">
    <property type="term" value="F:single-stranded DNA binding"/>
    <property type="evidence" value="ECO:0007669"/>
    <property type="project" value="InterPro"/>
</dbReference>
<feature type="compositionally biased region" description="Basic and acidic residues" evidence="9">
    <location>
        <begin position="506"/>
        <end position="518"/>
    </location>
</feature>
<feature type="compositionally biased region" description="Low complexity" evidence="9">
    <location>
        <begin position="627"/>
        <end position="647"/>
    </location>
</feature>
<dbReference type="InterPro" id="IPR015408">
    <property type="entry name" value="Znf_Mcm10/DnaG"/>
</dbReference>
<evidence type="ECO:0000256" key="4">
    <source>
        <dbReference type="ARBA" id="ARBA00022705"/>
    </source>
</evidence>
<dbReference type="Pfam" id="PF09329">
    <property type="entry name" value="zf-primase"/>
    <property type="match status" value="1"/>
</dbReference>
<dbReference type="VEuPathDB" id="VectorBase:PPAI010946"/>